<protein>
    <submittedName>
        <fullName evidence="2">Uncharacterized protein</fullName>
    </submittedName>
</protein>
<reference evidence="2 3" key="1">
    <citation type="journal article" date="2009" name="PLoS Genet.">
        <title>The genome of Nectria haematococca: contribution of supernumerary chromosomes to gene expansion.</title>
        <authorList>
            <person name="Coleman J.J."/>
            <person name="Rounsley S.D."/>
            <person name="Rodriguez-Carres M."/>
            <person name="Kuo A."/>
            <person name="Wasmann C.C."/>
            <person name="Grimwood J."/>
            <person name="Schmutz J."/>
            <person name="Taga M."/>
            <person name="White G.J."/>
            <person name="Zhou S."/>
            <person name="Schwartz D.C."/>
            <person name="Freitag M."/>
            <person name="Ma L.J."/>
            <person name="Danchin E.G."/>
            <person name="Henrissat B."/>
            <person name="Coutinho P.M."/>
            <person name="Nelson D.R."/>
            <person name="Straney D."/>
            <person name="Napoli C.A."/>
            <person name="Barker B.M."/>
            <person name="Gribskov M."/>
            <person name="Rep M."/>
            <person name="Kroken S."/>
            <person name="Molnar I."/>
            <person name="Rensing C."/>
            <person name="Kennell J.C."/>
            <person name="Zamora J."/>
            <person name="Farman M.L."/>
            <person name="Selker E.U."/>
            <person name="Salamov A."/>
            <person name="Shapiro H."/>
            <person name="Pangilinan J."/>
            <person name="Lindquist E."/>
            <person name="Lamers C."/>
            <person name="Grigoriev I.V."/>
            <person name="Geiser D.M."/>
            <person name="Covert S.F."/>
            <person name="Temporini E."/>
            <person name="Vanetten H.D."/>
        </authorList>
    </citation>
    <scope>NUCLEOTIDE SEQUENCE [LARGE SCALE GENOMIC DNA]</scope>
    <source>
        <strain evidence="3">ATCC MYA-4622 / CBS 123669 / FGSC 9596 / NRRL 45880 / 77-13-4</strain>
    </source>
</reference>
<dbReference type="GeneID" id="9665003"/>
<dbReference type="RefSeq" id="XP_003042862.1">
    <property type="nucleotide sequence ID" value="XM_003042816.1"/>
</dbReference>
<organism evidence="2 3">
    <name type="scientific">Fusarium vanettenii (strain ATCC MYA-4622 / CBS 123669 / FGSC 9596 / NRRL 45880 / 77-13-4)</name>
    <name type="common">Fusarium solani subsp. pisi</name>
    <dbReference type="NCBI Taxonomy" id="660122"/>
    <lineage>
        <taxon>Eukaryota</taxon>
        <taxon>Fungi</taxon>
        <taxon>Dikarya</taxon>
        <taxon>Ascomycota</taxon>
        <taxon>Pezizomycotina</taxon>
        <taxon>Sordariomycetes</taxon>
        <taxon>Hypocreomycetidae</taxon>
        <taxon>Hypocreales</taxon>
        <taxon>Nectriaceae</taxon>
        <taxon>Fusarium</taxon>
        <taxon>Fusarium solani species complex</taxon>
        <taxon>Fusarium vanettenii</taxon>
    </lineage>
</organism>
<dbReference type="Proteomes" id="UP000005206">
    <property type="component" value="Chromosome 3"/>
</dbReference>
<dbReference type="KEGG" id="nhe:NECHADRAFT_78321"/>
<evidence type="ECO:0000313" key="3">
    <source>
        <dbReference type="Proteomes" id="UP000005206"/>
    </source>
</evidence>
<accession>C7ZFH1</accession>
<dbReference type="VEuPathDB" id="FungiDB:NECHADRAFT_78321"/>
<dbReference type="AlphaFoldDB" id="C7ZFH1"/>
<keyword evidence="3" id="KW-1185">Reference proteome</keyword>
<dbReference type="HOGENOM" id="CLU_1563276_0_0_1"/>
<gene>
    <name evidence="2" type="ORF">NECHADRAFT_78321</name>
</gene>
<sequence length="171" mass="19538">MSDRIPRSVEDGQFDLQTGNTDGNTDNQNKLVDMQAIRDQLDRLRAPLEEPTLDESLPALWKKDNNKRILARIKATTSDMDDFLKKPETIRLFSPQGSLEQRQSDYIKTMERVETLRQALQMAKDDVRELSESYLPGVDSDGLGRLIVNLKAQIQLLEDICSKHIRNVQVA</sequence>
<dbReference type="EMBL" id="GG698923">
    <property type="protein sequence ID" value="EEU37149.1"/>
    <property type="molecule type" value="Genomic_DNA"/>
</dbReference>
<evidence type="ECO:0000256" key="1">
    <source>
        <dbReference type="SAM" id="MobiDB-lite"/>
    </source>
</evidence>
<dbReference type="InParanoid" id="C7ZFH1"/>
<name>C7ZFH1_FUSV7</name>
<evidence type="ECO:0000313" key="2">
    <source>
        <dbReference type="EMBL" id="EEU37149.1"/>
    </source>
</evidence>
<proteinExistence type="predicted"/>
<feature type="compositionally biased region" description="Low complexity" evidence="1">
    <location>
        <begin position="17"/>
        <end position="28"/>
    </location>
</feature>
<feature type="region of interest" description="Disordered" evidence="1">
    <location>
        <begin position="1"/>
        <end position="28"/>
    </location>
</feature>
<dbReference type="OrthoDB" id="5073558at2759"/>
<feature type="compositionally biased region" description="Basic and acidic residues" evidence="1">
    <location>
        <begin position="1"/>
        <end position="10"/>
    </location>
</feature>